<reference evidence="1 2" key="1">
    <citation type="submission" date="2022-02" db="EMBL/GenBank/DDBJ databases">
        <title>Paenibacillus sp. MBLB1776 Whole Genome Shotgun Sequencing.</title>
        <authorList>
            <person name="Hwang C.Y."/>
            <person name="Cho E.-S."/>
            <person name="Seo M.-J."/>
        </authorList>
    </citation>
    <scope>NUCLEOTIDE SEQUENCE [LARGE SCALE GENOMIC DNA]</scope>
    <source>
        <strain evidence="1 2">MBLB1776</strain>
    </source>
</reference>
<keyword evidence="2" id="KW-1185">Reference proteome</keyword>
<name>A0AA96LHE0_9BACL</name>
<evidence type="ECO:0000313" key="1">
    <source>
        <dbReference type="EMBL" id="WNQ13343.1"/>
    </source>
</evidence>
<organism evidence="1 2">
    <name type="scientific">Paenibacillus aurantius</name>
    <dbReference type="NCBI Taxonomy" id="2918900"/>
    <lineage>
        <taxon>Bacteria</taxon>
        <taxon>Bacillati</taxon>
        <taxon>Bacillota</taxon>
        <taxon>Bacilli</taxon>
        <taxon>Bacillales</taxon>
        <taxon>Paenibacillaceae</taxon>
        <taxon>Paenibacillus</taxon>
    </lineage>
</organism>
<accession>A0AA96LHE0</accession>
<dbReference type="Gene3D" id="3.40.50.720">
    <property type="entry name" value="NAD(P)-binding Rossmann-like Domain"/>
    <property type="match status" value="1"/>
</dbReference>
<gene>
    <name evidence="1" type="ORF">MJA45_10055</name>
</gene>
<protein>
    <submittedName>
        <fullName evidence="1">Bacteriocin maturation protein</fullName>
    </submittedName>
</protein>
<dbReference type="RefSeq" id="WP_315607123.1">
    <property type="nucleotide sequence ID" value="NZ_CP130318.1"/>
</dbReference>
<dbReference type="EMBL" id="CP130318">
    <property type="protein sequence ID" value="WNQ13343.1"/>
    <property type="molecule type" value="Genomic_DNA"/>
</dbReference>
<dbReference type="KEGG" id="paun:MJA45_10055"/>
<evidence type="ECO:0000313" key="2">
    <source>
        <dbReference type="Proteomes" id="UP001305702"/>
    </source>
</evidence>
<dbReference type="Proteomes" id="UP001305702">
    <property type="component" value="Chromosome"/>
</dbReference>
<proteinExistence type="predicted"/>
<sequence>MEQWGPSARPKVNRDTYYTAETPGRVYFRNNQGTFRMEGEMIDRWVEKLLPMFNGEHSLETLTKGLPPLYRDRVIELAERLARNGFLKDAGGDRPHGLTEETLQSYADQIEYLDSLGGSGAARFEAYRTTKVLACGKGGCLVSVVTSLLESGAARVEVLLRGEDGPTLDRIREIVSEAQRKDPDIRIETGTLQVLDEEGLRQAVSTADMVLYLAEAEDREELHRVNRLCREENKVFLPGLCTPEAGIAGPVVGKGSADWESAWRRLRPPHPVAKQKPSAAAAAMLANLIVFEGLKTAAGILEEERKNTLYLLDPFTLEGGWQVILPHPLADKLGDIQPEAVEHVLAKEPAEADRGRTLGFLGSLASPHTGILPLWEERDARQLPLAQCFVQAADPLEVGAEALLPLRLCCAFTHEEARMEAGLTGVEDYAARLAGKLGADRTGPSFLGVGAGETAADAVLRGLRKCLEKEWLARREKMRQDVHLLEEDDVRDEECLYAFKALSAYERGPVMAVGQPLWGFPVAWVEAKGVWYGALDYEPVSALRRALRRALQNSGTREEAEAVRERGLTPAAVRMADRPPQHRGVLPGPGRLSAPDILREALQKLQNNGIQAVLWDLAVESFWRDALGLYGIQLKEVKAR</sequence>
<dbReference type="AlphaFoldDB" id="A0AA96LHE0"/>